<organism evidence="1 2">
    <name type="scientific">Caerostris extrusa</name>
    <name type="common">Bark spider</name>
    <name type="synonym">Caerostris bankana</name>
    <dbReference type="NCBI Taxonomy" id="172846"/>
    <lineage>
        <taxon>Eukaryota</taxon>
        <taxon>Metazoa</taxon>
        <taxon>Ecdysozoa</taxon>
        <taxon>Arthropoda</taxon>
        <taxon>Chelicerata</taxon>
        <taxon>Arachnida</taxon>
        <taxon>Araneae</taxon>
        <taxon>Araneomorphae</taxon>
        <taxon>Entelegynae</taxon>
        <taxon>Araneoidea</taxon>
        <taxon>Araneidae</taxon>
        <taxon>Caerostris</taxon>
    </lineage>
</organism>
<keyword evidence="2" id="KW-1185">Reference proteome</keyword>
<evidence type="ECO:0000313" key="2">
    <source>
        <dbReference type="Proteomes" id="UP001054945"/>
    </source>
</evidence>
<dbReference type="EMBL" id="BPLR01001911">
    <property type="protein sequence ID" value="GIX67914.1"/>
    <property type="molecule type" value="Genomic_DNA"/>
</dbReference>
<proteinExistence type="predicted"/>
<comment type="caution">
    <text evidence="1">The sequence shown here is derived from an EMBL/GenBank/DDBJ whole genome shotgun (WGS) entry which is preliminary data.</text>
</comment>
<protein>
    <submittedName>
        <fullName evidence="1">Uncharacterized protein</fullName>
    </submittedName>
</protein>
<dbReference type="Proteomes" id="UP001054945">
    <property type="component" value="Unassembled WGS sequence"/>
</dbReference>
<name>A0AAV4M699_CAEEX</name>
<dbReference type="AlphaFoldDB" id="A0AAV4M699"/>
<evidence type="ECO:0000313" key="1">
    <source>
        <dbReference type="EMBL" id="GIX67914.1"/>
    </source>
</evidence>
<reference evidence="1 2" key="1">
    <citation type="submission" date="2021-06" db="EMBL/GenBank/DDBJ databases">
        <title>Caerostris extrusa draft genome.</title>
        <authorList>
            <person name="Kono N."/>
            <person name="Arakawa K."/>
        </authorList>
    </citation>
    <scope>NUCLEOTIDE SEQUENCE [LARGE SCALE GENOMIC DNA]</scope>
</reference>
<gene>
    <name evidence="1" type="ORF">CEXT_436571</name>
</gene>
<sequence length="84" mass="9478">MLPRAPSRKLLHLSLARDQPPGFLLIKFSHITADDLKAEIIADSLQGQFLESDISYTSTFLYYHIVKQQINGLNAPDLRINQGI</sequence>
<accession>A0AAV4M699</accession>